<evidence type="ECO:0000313" key="1">
    <source>
        <dbReference type="EMBL" id="QOV19380.1"/>
    </source>
</evidence>
<keyword evidence="2" id="KW-1185">Reference proteome</keyword>
<dbReference type="RefSeq" id="WP_193735700.1">
    <property type="nucleotide sequence ID" value="NZ_CP063304.1"/>
</dbReference>
<accession>A0A7M2RJ59</accession>
<name>A0A7M2RJ59_9FIRM</name>
<dbReference type="Proteomes" id="UP000593601">
    <property type="component" value="Chromosome"/>
</dbReference>
<organism evidence="1 2">
    <name type="scientific">Blautia liquoris</name>
    <dbReference type="NCBI Taxonomy" id="2779518"/>
    <lineage>
        <taxon>Bacteria</taxon>
        <taxon>Bacillati</taxon>
        <taxon>Bacillota</taxon>
        <taxon>Clostridia</taxon>
        <taxon>Lachnospirales</taxon>
        <taxon>Lachnospiraceae</taxon>
        <taxon>Blautia</taxon>
    </lineage>
</organism>
<sequence>MDRYSSHRAKQSAPFAALKGYEEAIQRKEEIFSPYAELSDDRKEELDWKLRMLSYHDMITATYFQKNTALPGCFGNYQTDTGNIEYLNSKKIRVSGTDIDLENLVDLQGKCFFKGTKSFS</sequence>
<gene>
    <name evidence="1" type="ORF">INP51_15840</name>
</gene>
<proteinExistence type="predicted"/>
<reference evidence="1 2" key="1">
    <citation type="submission" date="2020-10" db="EMBL/GenBank/DDBJ databases">
        <title>Blautia liquoris sp.nov., isolated from the mud in a fermentation cellar used for the production of Chinese strong-flavoured liquor.</title>
        <authorList>
            <person name="Lu L."/>
        </authorList>
    </citation>
    <scope>NUCLEOTIDE SEQUENCE [LARGE SCALE GENOMIC DNA]</scope>
    <source>
        <strain evidence="1 2">LZLJ-3</strain>
    </source>
</reference>
<dbReference type="EMBL" id="CP063304">
    <property type="protein sequence ID" value="QOV19380.1"/>
    <property type="molecule type" value="Genomic_DNA"/>
</dbReference>
<protein>
    <submittedName>
        <fullName evidence="1">Uncharacterized protein</fullName>
    </submittedName>
</protein>
<dbReference type="AlphaFoldDB" id="A0A7M2RJ59"/>
<dbReference type="KEGG" id="bliq:INP51_15840"/>
<evidence type="ECO:0000313" key="2">
    <source>
        <dbReference type="Proteomes" id="UP000593601"/>
    </source>
</evidence>